<evidence type="ECO:0000256" key="1">
    <source>
        <dbReference type="ARBA" id="ARBA00022837"/>
    </source>
</evidence>
<dbReference type="GO" id="GO:0005509">
    <property type="term" value="F:calcium ion binding"/>
    <property type="evidence" value="ECO:0007669"/>
    <property type="project" value="InterPro"/>
</dbReference>
<dbReference type="InterPro" id="IPR002048">
    <property type="entry name" value="EF_hand_dom"/>
</dbReference>
<feature type="domain" description="EF-hand" evidence="2">
    <location>
        <begin position="3"/>
        <end position="38"/>
    </location>
</feature>
<keyword evidence="4" id="KW-1185">Reference proteome</keyword>
<feature type="domain" description="EF-hand" evidence="2">
    <location>
        <begin position="43"/>
        <end position="72"/>
    </location>
</feature>
<dbReference type="InterPro" id="IPR018247">
    <property type="entry name" value="EF_Hand_1_Ca_BS"/>
</dbReference>
<evidence type="ECO:0000259" key="2">
    <source>
        <dbReference type="PROSITE" id="PS50222"/>
    </source>
</evidence>
<dbReference type="InterPro" id="IPR011992">
    <property type="entry name" value="EF-hand-dom_pair"/>
</dbReference>
<reference evidence="3 4" key="1">
    <citation type="journal article" date="2015" name="Genome Biol. Evol.">
        <title>Comparative Genomics of a Bacterivorous Green Alga Reveals Evolutionary Causalities and Consequences of Phago-Mixotrophic Mode of Nutrition.</title>
        <authorList>
            <person name="Burns J.A."/>
            <person name="Paasch A."/>
            <person name="Narechania A."/>
            <person name="Kim E."/>
        </authorList>
    </citation>
    <scope>NUCLEOTIDE SEQUENCE [LARGE SCALE GENOMIC DNA]</scope>
    <source>
        <strain evidence="3 4">PLY_AMNH</strain>
    </source>
</reference>
<evidence type="ECO:0000313" key="4">
    <source>
        <dbReference type="Proteomes" id="UP001190700"/>
    </source>
</evidence>
<proteinExistence type="predicted"/>
<dbReference type="SUPFAM" id="SSF47473">
    <property type="entry name" value="EF-hand"/>
    <property type="match status" value="1"/>
</dbReference>
<evidence type="ECO:0000313" key="3">
    <source>
        <dbReference type="EMBL" id="KAK3237800.1"/>
    </source>
</evidence>
<comment type="caution">
    <text evidence="3">The sequence shown here is derived from an EMBL/GenBank/DDBJ whole genome shotgun (WGS) entry which is preliminary data.</text>
</comment>
<name>A0AAE0BL16_9CHLO</name>
<dbReference type="PROSITE" id="PS50222">
    <property type="entry name" value="EF_HAND_2"/>
    <property type="match status" value="2"/>
</dbReference>
<keyword evidence="1" id="KW-0106">Calcium</keyword>
<dbReference type="Gene3D" id="1.10.238.10">
    <property type="entry name" value="EF-hand"/>
    <property type="match status" value="1"/>
</dbReference>
<accession>A0AAE0BL16</accession>
<dbReference type="PROSITE" id="PS00018">
    <property type="entry name" value="EF_HAND_1"/>
    <property type="match status" value="1"/>
</dbReference>
<dbReference type="SMART" id="SM00054">
    <property type="entry name" value="EFh"/>
    <property type="match status" value="2"/>
</dbReference>
<dbReference type="Proteomes" id="UP001190700">
    <property type="component" value="Unassembled WGS sequence"/>
</dbReference>
<dbReference type="EMBL" id="LGRX02034440">
    <property type="protein sequence ID" value="KAK3237800.1"/>
    <property type="molecule type" value="Genomic_DNA"/>
</dbReference>
<sequence length="252" mass="28141">MADDSEHIQQVFVKINTNNDGKISEDEMAAYVAMYGHDPNMGRKLVRKLDENENGTVELEELVAGFERVLKLTKGVEFENLNSAVNSVWKAGKIPFVVDPSGKSDSFFSYNGNVIDAMGLFVLDKVHKKKTVDEISEEARKIVVASMKHGQPLNFLMRKGAPSIGEHLSPTVFPAELFKAGFGKDLAAFDKIIREVDKQDGPIAPKGLWDDFGSGLVVTTQFAPEDYKEFLLGAWADWPWDNFHEIIIMSEE</sequence>
<gene>
    <name evidence="3" type="ORF">CYMTET_52148</name>
</gene>
<dbReference type="AlphaFoldDB" id="A0AAE0BL16"/>
<organism evidence="3 4">
    <name type="scientific">Cymbomonas tetramitiformis</name>
    <dbReference type="NCBI Taxonomy" id="36881"/>
    <lineage>
        <taxon>Eukaryota</taxon>
        <taxon>Viridiplantae</taxon>
        <taxon>Chlorophyta</taxon>
        <taxon>Pyramimonadophyceae</taxon>
        <taxon>Pyramimonadales</taxon>
        <taxon>Pyramimonadaceae</taxon>
        <taxon>Cymbomonas</taxon>
    </lineage>
</organism>
<protein>
    <recommendedName>
        <fullName evidence="2">EF-hand domain-containing protein</fullName>
    </recommendedName>
</protein>
<dbReference type="Pfam" id="PF13499">
    <property type="entry name" value="EF-hand_7"/>
    <property type="match status" value="1"/>
</dbReference>